<evidence type="ECO:0000256" key="3">
    <source>
        <dbReference type="ARBA" id="ARBA00023002"/>
    </source>
</evidence>
<comment type="pathway">
    <text evidence="1">Cofactor biosynthesis; riboflavin biosynthesis.</text>
</comment>
<dbReference type="InterPro" id="IPR002734">
    <property type="entry name" value="RibDG_C"/>
</dbReference>
<dbReference type="GO" id="GO:0009231">
    <property type="term" value="P:riboflavin biosynthetic process"/>
    <property type="evidence" value="ECO:0007669"/>
    <property type="project" value="InterPro"/>
</dbReference>
<dbReference type="EMBL" id="LT629971">
    <property type="protein sequence ID" value="SEH83558.1"/>
    <property type="molecule type" value="Genomic_DNA"/>
</dbReference>
<accession>A0A1H6L5H9</accession>
<evidence type="ECO:0000256" key="1">
    <source>
        <dbReference type="ARBA" id="ARBA00005104"/>
    </source>
</evidence>
<evidence type="ECO:0000259" key="4">
    <source>
        <dbReference type="Pfam" id="PF01872"/>
    </source>
</evidence>
<evidence type="ECO:0000313" key="6">
    <source>
        <dbReference type="Proteomes" id="UP000182915"/>
    </source>
</evidence>
<dbReference type="STRING" id="370526.SAMN04489835_4702"/>
<dbReference type="NCBIfam" id="NF010663">
    <property type="entry name" value="PRK14059.1-1"/>
    <property type="match status" value="1"/>
</dbReference>
<protein>
    <submittedName>
        <fullName evidence="5">Pyrimidine reductase, riboflavin biosynthesis</fullName>
    </submittedName>
</protein>
<dbReference type="GO" id="GO:0008703">
    <property type="term" value="F:5-amino-6-(5-phosphoribosylamino)uracil reductase activity"/>
    <property type="evidence" value="ECO:0007669"/>
    <property type="project" value="InterPro"/>
</dbReference>
<evidence type="ECO:0000313" key="5">
    <source>
        <dbReference type="EMBL" id="SEH83558.1"/>
    </source>
</evidence>
<dbReference type="InterPro" id="IPR050765">
    <property type="entry name" value="Riboflavin_Biosynth_HTPR"/>
</dbReference>
<sequence>MADTAAAAQFTVLAPEEAAIDGADARLVDLYAYPDDLTTYRVRGNMITSVDGGATADGKTGALGAAGDRTVFEQMRYAADVILVGASTVRTENYSGAQVPLAQRSARQARGQAEVPPIAVITRSGRLDPDTLFFTRTEVAPLVLTCTAAHADTRARLGGVAEVIDASGSSAEDVDPATALQALADRGLRRVLTEGGPGILGLLIAHDLLDELCLTVAPFLVGGAAPRIASGPGEVLTRMRPAHVLTDDDGYLYLRYTR</sequence>
<reference evidence="6" key="1">
    <citation type="submission" date="2016-10" db="EMBL/GenBank/DDBJ databases">
        <authorList>
            <person name="Varghese N."/>
            <person name="Submissions S."/>
        </authorList>
    </citation>
    <scope>NUCLEOTIDE SEQUENCE [LARGE SCALE GENOMIC DNA]</scope>
    <source>
        <strain evidence="6">DSM 45405</strain>
    </source>
</reference>
<keyword evidence="3" id="KW-0560">Oxidoreductase</keyword>
<dbReference type="RefSeq" id="WP_157897809.1">
    <property type="nucleotide sequence ID" value="NZ_LT629971.1"/>
</dbReference>
<organism evidence="5 6">
    <name type="scientific">Mycolicibacterium rutilum</name>
    <name type="common">Mycobacterium rutilum</name>
    <dbReference type="NCBI Taxonomy" id="370526"/>
    <lineage>
        <taxon>Bacteria</taxon>
        <taxon>Bacillati</taxon>
        <taxon>Actinomycetota</taxon>
        <taxon>Actinomycetes</taxon>
        <taxon>Mycobacteriales</taxon>
        <taxon>Mycobacteriaceae</taxon>
        <taxon>Mycolicibacterium</taxon>
    </lineage>
</organism>
<dbReference type="Proteomes" id="UP000182915">
    <property type="component" value="Chromosome I"/>
</dbReference>
<dbReference type="SUPFAM" id="SSF53597">
    <property type="entry name" value="Dihydrofolate reductase-like"/>
    <property type="match status" value="1"/>
</dbReference>
<dbReference type="NCBIfam" id="NF010664">
    <property type="entry name" value="PRK14059.1-2"/>
    <property type="match status" value="1"/>
</dbReference>
<gene>
    <name evidence="5" type="ORF">SAMN04489835_4702</name>
</gene>
<dbReference type="InterPro" id="IPR024072">
    <property type="entry name" value="DHFR-like_dom_sf"/>
</dbReference>
<proteinExistence type="predicted"/>
<dbReference type="NCBIfam" id="NF010665">
    <property type="entry name" value="PRK14059.1-4"/>
    <property type="match status" value="1"/>
</dbReference>
<keyword evidence="6" id="KW-1185">Reference proteome</keyword>
<dbReference type="Gene3D" id="3.40.430.10">
    <property type="entry name" value="Dihydrofolate Reductase, subunit A"/>
    <property type="match status" value="1"/>
</dbReference>
<dbReference type="PANTHER" id="PTHR38011:SF7">
    <property type="entry name" value="2,5-DIAMINO-6-RIBOSYLAMINO-4(3H)-PYRIMIDINONE 5'-PHOSPHATE REDUCTASE"/>
    <property type="match status" value="1"/>
</dbReference>
<name>A0A1H6L5H9_MYCRU</name>
<dbReference type="OrthoDB" id="5243299at2"/>
<dbReference type="AlphaFoldDB" id="A0A1H6L5H9"/>
<dbReference type="Pfam" id="PF01872">
    <property type="entry name" value="RibD_C"/>
    <property type="match status" value="1"/>
</dbReference>
<feature type="domain" description="Bacterial bifunctional deaminase-reductase C-terminal" evidence="4">
    <location>
        <begin position="43"/>
        <end position="252"/>
    </location>
</feature>
<dbReference type="PANTHER" id="PTHR38011">
    <property type="entry name" value="DIHYDROFOLATE REDUCTASE FAMILY PROTEIN (AFU_ORTHOLOGUE AFUA_8G06820)"/>
    <property type="match status" value="1"/>
</dbReference>
<evidence type="ECO:0000256" key="2">
    <source>
        <dbReference type="ARBA" id="ARBA00022857"/>
    </source>
</evidence>
<keyword evidence="2" id="KW-0521">NADP</keyword>